<proteinExistence type="predicted"/>
<evidence type="ECO:0000313" key="1">
    <source>
        <dbReference type="EMBL" id="PON44950.1"/>
    </source>
</evidence>
<reference evidence="2" key="1">
    <citation type="submission" date="2016-06" db="EMBL/GenBank/DDBJ databases">
        <title>Parallel loss of symbiosis genes in relatives of nitrogen-fixing non-legume Parasponia.</title>
        <authorList>
            <person name="Van Velzen R."/>
            <person name="Holmer R."/>
            <person name="Bu F."/>
            <person name="Rutten L."/>
            <person name="Van Zeijl A."/>
            <person name="Liu W."/>
            <person name="Santuari L."/>
            <person name="Cao Q."/>
            <person name="Sharma T."/>
            <person name="Shen D."/>
            <person name="Roswanjaya Y."/>
            <person name="Wardhani T."/>
            <person name="Kalhor M.S."/>
            <person name="Jansen J."/>
            <person name="Van den Hoogen J."/>
            <person name="Gungor B."/>
            <person name="Hartog M."/>
            <person name="Hontelez J."/>
            <person name="Verver J."/>
            <person name="Yang W.-C."/>
            <person name="Schijlen E."/>
            <person name="Repin R."/>
            <person name="Schilthuizen M."/>
            <person name="Schranz E."/>
            <person name="Heidstra R."/>
            <person name="Miyata K."/>
            <person name="Fedorova E."/>
            <person name="Kohlen W."/>
            <person name="Bisseling T."/>
            <person name="Smit S."/>
            <person name="Geurts R."/>
        </authorList>
    </citation>
    <scope>NUCLEOTIDE SEQUENCE [LARGE SCALE GENOMIC DNA]</scope>
    <source>
        <strain evidence="2">cv. RG33-2</strain>
    </source>
</reference>
<dbReference type="OrthoDB" id="10468101at2759"/>
<dbReference type="AlphaFoldDB" id="A0A2P5B826"/>
<keyword evidence="2" id="KW-1185">Reference proteome</keyword>
<accession>A0A2P5B826</accession>
<sequence>MVVRVGSFYPKKWLPLLLASSLSERHREGGSGCLAGRPGFSARKMTLLSFFARWPSVAAIGSRIGKTRSGCLAGRPGQSAVRNDDSVLFVAVAVDRSHWHREEGSGCLADRPG</sequence>
<dbReference type="Proteomes" id="UP000237000">
    <property type="component" value="Unassembled WGS sequence"/>
</dbReference>
<gene>
    <name evidence="1" type="ORF">TorRG33x02_329960</name>
</gene>
<dbReference type="InParanoid" id="A0A2P5B826"/>
<organism evidence="1 2">
    <name type="scientific">Trema orientale</name>
    <name type="common">Charcoal tree</name>
    <name type="synonym">Celtis orientalis</name>
    <dbReference type="NCBI Taxonomy" id="63057"/>
    <lineage>
        <taxon>Eukaryota</taxon>
        <taxon>Viridiplantae</taxon>
        <taxon>Streptophyta</taxon>
        <taxon>Embryophyta</taxon>
        <taxon>Tracheophyta</taxon>
        <taxon>Spermatophyta</taxon>
        <taxon>Magnoliopsida</taxon>
        <taxon>eudicotyledons</taxon>
        <taxon>Gunneridae</taxon>
        <taxon>Pentapetalae</taxon>
        <taxon>rosids</taxon>
        <taxon>fabids</taxon>
        <taxon>Rosales</taxon>
        <taxon>Cannabaceae</taxon>
        <taxon>Trema</taxon>
    </lineage>
</organism>
<name>A0A2P5B826_TREOI</name>
<evidence type="ECO:0000313" key="2">
    <source>
        <dbReference type="Proteomes" id="UP000237000"/>
    </source>
</evidence>
<comment type="caution">
    <text evidence="1">The sequence shown here is derived from an EMBL/GenBank/DDBJ whole genome shotgun (WGS) entry which is preliminary data.</text>
</comment>
<protein>
    <submittedName>
        <fullName evidence="1">Uncharacterized protein</fullName>
    </submittedName>
</protein>
<dbReference type="EMBL" id="JXTC01000583">
    <property type="protein sequence ID" value="PON44950.1"/>
    <property type="molecule type" value="Genomic_DNA"/>
</dbReference>